<accession>A0A645FG69</accession>
<keyword evidence="2" id="KW-0378">Hydrolase</keyword>
<comment type="caution">
    <text evidence="2">The sequence shown here is derived from an EMBL/GenBank/DDBJ whole genome shotgun (WGS) entry which is preliminary data.</text>
</comment>
<dbReference type="InterPro" id="IPR001360">
    <property type="entry name" value="Glyco_hydro_1"/>
</dbReference>
<dbReference type="GO" id="GO:0005975">
    <property type="term" value="P:carbohydrate metabolic process"/>
    <property type="evidence" value="ECO:0007669"/>
    <property type="project" value="InterPro"/>
</dbReference>
<dbReference type="PRINTS" id="PR00131">
    <property type="entry name" value="GLHYDRLASE1"/>
</dbReference>
<dbReference type="SUPFAM" id="SSF51445">
    <property type="entry name" value="(Trans)glycosidases"/>
    <property type="match status" value="1"/>
</dbReference>
<dbReference type="Pfam" id="PF00232">
    <property type="entry name" value="Glyco_hydro_1"/>
    <property type="match status" value="1"/>
</dbReference>
<dbReference type="AlphaFoldDB" id="A0A645FG69"/>
<dbReference type="InterPro" id="IPR017853">
    <property type="entry name" value="GH"/>
</dbReference>
<dbReference type="PANTHER" id="PTHR10146">
    <property type="entry name" value="PROLINE SYNTHETASE CO-TRANSCRIBED BACTERIAL HOMOLOG PROTEIN"/>
    <property type="match status" value="1"/>
</dbReference>
<dbReference type="GO" id="GO:0030170">
    <property type="term" value="F:pyridoxal phosphate binding"/>
    <property type="evidence" value="ECO:0007669"/>
    <property type="project" value="InterPro"/>
</dbReference>
<dbReference type="SUPFAM" id="SSF51419">
    <property type="entry name" value="PLP-binding barrel"/>
    <property type="match status" value="1"/>
</dbReference>
<keyword evidence="2" id="KW-0326">Glycosidase</keyword>
<dbReference type="PANTHER" id="PTHR10146:SF14">
    <property type="entry name" value="PYRIDOXAL PHOSPHATE HOMEOSTASIS PROTEIN"/>
    <property type="match status" value="1"/>
</dbReference>
<evidence type="ECO:0000313" key="2">
    <source>
        <dbReference type="EMBL" id="MPN12606.1"/>
    </source>
</evidence>
<dbReference type="InterPro" id="IPR011078">
    <property type="entry name" value="PyrdxlP_homeostasis"/>
</dbReference>
<dbReference type="GO" id="GO:0033920">
    <property type="term" value="F:6-phospho-beta-galactosidase activity"/>
    <property type="evidence" value="ECO:0007669"/>
    <property type="project" value="UniProtKB-EC"/>
</dbReference>
<dbReference type="EMBL" id="VSSQ01058984">
    <property type="protein sequence ID" value="MPN12606.1"/>
    <property type="molecule type" value="Genomic_DNA"/>
</dbReference>
<dbReference type="EC" id="3.2.1.85" evidence="2"/>
<protein>
    <submittedName>
        <fullName evidence="2">6-phospho-beta-galactosidase</fullName>
        <ecNumber evidence="2">3.2.1.85</ecNumber>
    </submittedName>
</protein>
<organism evidence="2">
    <name type="scientific">bioreactor metagenome</name>
    <dbReference type="NCBI Taxonomy" id="1076179"/>
    <lineage>
        <taxon>unclassified sequences</taxon>
        <taxon>metagenomes</taxon>
        <taxon>ecological metagenomes</taxon>
    </lineage>
</organism>
<dbReference type="Gene3D" id="3.20.20.10">
    <property type="entry name" value="Alanine racemase"/>
    <property type="match status" value="1"/>
</dbReference>
<reference evidence="2" key="1">
    <citation type="submission" date="2019-08" db="EMBL/GenBank/DDBJ databases">
        <authorList>
            <person name="Kucharzyk K."/>
            <person name="Murdoch R.W."/>
            <person name="Higgins S."/>
            <person name="Loffler F."/>
        </authorList>
    </citation>
    <scope>NUCLEOTIDE SEQUENCE</scope>
</reference>
<gene>
    <name evidence="2" type="primary">lacG_9</name>
    <name evidence="2" type="ORF">SDC9_159924</name>
</gene>
<dbReference type="InterPro" id="IPR029066">
    <property type="entry name" value="PLP-binding_barrel"/>
</dbReference>
<sequence length="153" mass="17730">MDILLQVNVAGEETKFGIEATEVDKYIRIISQMNHICLKGLMTIAPFAENPEEIRPVFKKLYQIYIDIKNKRLDNVTMDYLSMGMSNDFEVAIEEGANCVGYHMWTCMDNWSWTNAYKNRYGFISVDLDKEGARTIKKSGHWFKQVADDHGFD</sequence>
<evidence type="ECO:0000256" key="1">
    <source>
        <dbReference type="ARBA" id="ARBA00022898"/>
    </source>
</evidence>
<keyword evidence="1" id="KW-0663">Pyridoxal phosphate</keyword>
<proteinExistence type="predicted"/>
<name>A0A645FG69_9ZZZZ</name>